<sequence length="204" mass="24506">MVLIQRFTKLPVFRQLSNKELKKVHETNANELIVGKRKFIKQNTFKNFLKFRTKVLMGISFVLIFVSYSMLNLNFVTNSWLKNNGIFTLFFCCLYIWLFWFYLKNLYQKRTKPKLINYLMFSGFVYISFSALFQYDLIQGFLSAGREGSINQLILYNYFYIFLFNAAFYYTTDIFDVDFAKLKDKKMNYYTSNDNLLMVVENEN</sequence>
<evidence type="ECO:0000313" key="3">
    <source>
        <dbReference type="Proteomes" id="UP000515842"/>
    </source>
</evidence>
<organism evidence="2 3">
    <name type="scientific">Aliarcobacter cryaerophilus</name>
    <dbReference type="NCBI Taxonomy" id="28198"/>
    <lineage>
        <taxon>Bacteria</taxon>
        <taxon>Pseudomonadati</taxon>
        <taxon>Campylobacterota</taxon>
        <taxon>Epsilonproteobacteria</taxon>
        <taxon>Campylobacterales</taxon>
        <taxon>Arcobacteraceae</taxon>
        <taxon>Aliarcobacter</taxon>
    </lineage>
</organism>
<evidence type="ECO:0000313" key="2">
    <source>
        <dbReference type="EMBL" id="QNM90620.1"/>
    </source>
</evidence>
<feature type="transmembrane region" description="Helical" evidence="1">
    <location>
        <begin position="115"/>
        <end position="135"/>
    </location>
</feature>
<feature type="transmembrane region" description="Helical" evidence="1">
    <location>
        <begin position="85"/>
        <end position="103"/>
    </location>
</feature>
<accession>A0A7G9LPS1</accession>
<proteinExistence type="predicted"/>
<gene>
    <name evidence="2" type="ORF">HOO34_02500</name>
</gene>
<dbReference type="Proteomes" id="UP000515842">
    <property type="component" value="Chromosome"/>
</dbReference>
<name>A0A7G9LPS1_9BACT</name>
<keyword evidence="1" id="KW-1133">Transmembrane helix</keyword>
<dbReference type="EMBL" id="CP060693">
    <property type="protein sequence ID" value="QNM90620.1"/>
    <property type="molecule type" value="Genomic_DNA"/>
</dbReference>
<keyword evidence="1" id="KW-0812">Transmembrane</keyword>
<dbReference type="AlphaFoldDB" id="A0A7G9LPS1"/>
<feature type="transmembrane region" description="Helical" evidence="1">
    <location>
        <begin position="55"/>
        <end position="73"/>
    </location>
</feature>
<dbReference type="RefSeq" id="WP_187474850.1">
    <property type="nucleotide sequence ID" value="NZ_CP060693.1"/>
</dbReference>
<reference evidence="2 3" key="1">
    <citation type="journal article" date="2020" name="Front. Microbiol.">
        <title>Genomic Analysis and Antimicrobial Resistance of Aliarcobacter cryaerophilus Strains From German Water Poultry.</title>
        <authorList>
            <person name="Muller E."/>
            <person name="Hotzel H."/>
            <person name="Ahlers C."/>
            <person name="Hanel I."/>
            <person name="Tomaso H."/>
            <person name="Abdel-Glil M.Y."/>
        </authorList>
    </citation>
    <scope>NUCLEOTIDE SEQUENCE [LARGE SCALE GENOMIC DNA]</scope>
    <source>
        <strain evidence="2 3">16CS1285-4</strain>
    </source>
</reference>
<keyword evidence="1" id="KW-0472">Membrane</keyword>
<feature type="transmembrane region" description="Helical" evidence="1">
    <location>
        <begin position="155"/>
        <end position="177"/>
    </location>
</feature>
<protein>
    <submittedName>
        <fullName evidence="2">Uncharacterized protein</fullName>
    </submittedName>
</protein>
<evidence type="ECO:0000256" key="1">
    <source>
        <dbReference type="SAM" id="Phobius"/>
    </source>
</evidence>